<evidence type="ECO:0000256" key="1">
    <source>
        <dbReference type="ARBA" id="ARBA00022448"/>
    </source>
</evidence>
<evidence type="ECO:0000256" key="2">
    <source>
        <dbReference type="ARBA" id="ARBA00022741"/>
    </source>
</evidence>
<keyword evidence="3 4" id="KW-0067">ATP-binding</keyword>
<protein>
    <submittedName>
        <fullName evidence="4">ABC transporter, ATP-binding protein</fullName>
    </submittedName>
</protein>
<reference evidence="4 5" key="1">
    <citation type="submission" date="2016-11" db="EMBL/GenBank/DDBJ databases">
        <authorList>
            <person name="Jaros S."/>
            <person name="Januszkiewicz K."/>
            <person name="Wedrychowicz H."/>
        </authorList>
    </citation>
    <scope>NUCLEOTIDE SEQUENCE [LARGE SCALE GENOMIC DNA]</scope>
    <source>
        <strain evidence="4">NVI 5450</strain>
    </source>
</reference>
<dbReference type="STRING" id="80854.MVIS_3984"/>
<keyword evidence="1" id="KW-0813">Transport</keyword>
<dbReference type="InterPro" id="IPR003439">
    <property type="entry name" value="ABC_transporter-like_ATP-bd"/>
</dbReference>
<dbReference type="PANTHER" id="PTHR24220:SF611">
    <property type="entry name" value="ATP-BINDING COMPONENT OF ABC TRANSPORTER-RELATED"/>
    <property type="match status" value="1"/>
</dbReference>
<organism evidence="4 5">
    <name type="scientific">Moritella viscosa</name>
    <dbReference type="NCBI Taxonomy" id="80854"/>
    <lineage>
        <taxon>Bacteria</taxon>
        <taxon>Pseudomonadati</taxon>
        <taxon>Pseudomonadota</taxon>
        <taxon>Gammaproteobacteria</taxon>
        <taxon>Alteromonadales</taxon>
        <taxon>Moritellaceae</taxon>
        <taxon>Moritella</taxon>
    </lineage>
</organism>
<dbReference type="AlphaFoldDB" id="A0A090IGX0"/>
<dbReference type="SMART" id="SM00382">
    <property type="entry name" value="AAA"/>
    <property type="match status" value="1"/>
</dbReference>
<name>A0A090IGX0_9GAMM</name>
<sequence length="277" mass="31095">MTDFQSPLIETSGIFAMSQKKEMPVAIELKDVQFRWPKADHIILDIPAFTIRSQQHLFVRGPSGSGKSTLLSLLTAINTPEKGRISLLGTDICQLKPRQRDQFRADNIGYIFQQFNLLPYLSVVDNVCLACEFSSKRKQKIITKYSSAKDPIRREAIRLLTALNLPTDIQNQKASHLSIGQQQRVAAARALMGSPSLVIADEPTSALDHDNREAFIKLLMQEVACNEATLIFVSHDPTLENLFDQTIDLTQMNQTHREKYILTSKENAHEKSSSTGV</sequence>
<dbReference type="GO" id="GO:0016887">
    <property type="term" value="F:ATP hydrolysis activity"/>
    <property type="evidence" value="ECO:0007669"/>
    <property type="project" value="InterPro"/>
</dbReference>
<keyword evidence="2" id="KW-0547">Nucleotide-binding</keyword>
<evidence type="ECO:0000256" key="3">
    <source>
        <dbReference type="ARBA" id="ARBA00022840"/>
    </source>
</evidence>
<gene>
    <name evidence="4" type="ORF">NVI5450_2327</name>
</gene>
<dbReference type="Gene3D" id="3.40.50.300">
    <property type="entry name" value="P-loop containing nucleotide triphosphate hydrolases"/>
    <property type="match status" value="1"/>
</dbReference>
<dbReference type="InterPro" id="IPR003593">
    <property type="entry name" value="AAA+_ATPase"/>
</dbReference>
<evidence type="ECO:0000313" key="4">
    <source>
        <dbReference type="EMBL" id="SGZ00544.1"/>
    </source>
</evidence>
<dbReference type="GO" id="GO:0022857">
    <property type="term" value="F:transmembrane transporter activity"/>
    <property type="evidence" value="ECO:0007669"/>
    <property type="project" value="TreeGrafter"/>
</dbReference>
<dbReference type="PATRIC" id="fig|80854.5.peg.4218"/>
<accession>A0A090IGX0</accession>
<dbReference type="PANTHER" id="PTHR24220">
    <property type="entry name" value="IMPORT ATP-BINDING PROTEIN"/>
    <property type="match status" value="1"/>
</dbReference>
<dbReference type="SUPFAM" id="SSF52540">
    <property type="entry name" value="P-loop containing nucleoside triphosphate hydrolases"/>
    <property type="match status" value="1"/>
</dbReference>
<dbReference type="EMBL" id="FPLD01000061">
    <property type="protein sequence ID" value="SGZ00544.1"/>
    <property type="molecule type" value="Genomic_DNA"/>
</dbReference>
<dbReference type="GO" id="GO:0005524">
    <property type="term" value="F:ATP binding"/>
    <property type="evidence" value="ECO:0007669"/>
    <property type="project" value="UniProtKB-KW"/>
</dbReference>
<dbReference type="GO" id="GO:0005886">
    <property type="term" value="C:plasma membrane"/>
    <property type="evidence" value="ECO:0007669"/>
    <property type="project" value="TreeGrafter"/>
</dbReference>
<proteinExistence type="predicted"/>
<evidence type="ECO:0000313" key="5">
    <source>
        <dbReference type="Proteomes" id="UP000183794"/>
    </source>
</evidence>
<dbReference type="Pfam" id="PF00005">
    <property type="entry name" value="ABC_tran"/>
    <property type="match status" value="1"/>
</dbReference>
<dbReference type="HOGENOM" id="CLU_000604_1_22_6"/>
<dbReference type="Proteomes" id="UP000183794">
    <property type="component" value="Unassembled WGS sequence"/>
</dbReference>
<dbReference type="KEGG" id="mvs:MVIS_3984"/>
<dbReference type="InterPro" id="IPR015854">
    <property type="entry name" value="ABC_transpr_LolD-like"/>
</dbReference>
<dbReference type="PROSITE" id="PS50893">
    <property type="entry name" value="ABC_TRANSPORTER_2"/>
    <property type="match status" value="1"/>
</dbReference>
<dbReference type="CDD" id="cd03255">
    <property type="entry name" value="ABC_MJ0796_LolCDE_FtsE"/>
    <property type="match status" value="1"/>
</dbReference>
<dbReference type="InterPro" id="IPR017911">
    <property type="entry name" value="MacB-like_ATP-bd"/>
</dbReference>
<dbReference type="InterPro" id="IPR027417">
    <property type="entry name" value="P-loop_NTPase"/>
</dbReference>